<comment type="caution">
    <text evidence="1">The sequence shown here is derived from an EMBL/GenBank/DDBJ whole genome shotgun (WGS) entry which is preliminary data.</text>
</comment>
<evidence type="ECO:0000313" key="1">
    <source>
        <dbReference type="EMBL" id="KAK9763615.1"/>
    </source>
</evidence>
<accession>A0ABR2WQ37</accession>
<reference evidence="1 2" key="1">
    <citation type="submission" date="2023-04" db="EMBL/GenBank/DDBJ databases">
        <title>Genome of Basidiobolus ranarum AG-B5.</title>
        <authorList>
            <person name="Stajich J.E."/>
            <person name="Carter-House D."/>
            <person name="Gryganskyi A."/>
        </authorList>
    </citation>
    <scope>NUCLEOTIDE SEQUENCE [LARGE SCALE GENOMIC DNA]</scope>
    <source>
        <strain evidence="1 2">AG-B5</strain>
    </source>
</reference>
<sequence length="117" mass="13064">MILLSVSISRYSCHLSKSSGCELDALNYSIMRGLDHNVMTLTLRGVSGSTSMDPSPLLVPACYKGTLTVEKRKLERTLGWMGFKIRILTRVFRNMVETHSISHTGAHRPQSSVFGHR</sequence>
<keyword evidence="2" id="KW-1185">Reference proteome</keyword>
<gene>
    <name evidence="1" type="ORF">K7432_009552</name>
</gene>
<evidence type="ECO:0000313" key="2">
    <source>
        <dbReference type="Proteomes" id="UP001479436"/>
    </source>
</evidence>
<organism evidence="1 2">
    <name type="scientific">Basidiobolus ranarum</name>
    <dbReference type="NCBI Taxonomy" id="34480"/>
    <lineage>
        <taxon>Eukaryota</taxon>
        <taxon>Fungi</taxon>
        <taxon>Fungi incertae sedis</taxon>
        <taxon>Zoopagomycota</taxon>
        <taxon>Entomophthoromycotina</taxon>
        <taxon>Basidiobolomycetes</taxon>
        <taxon>Basidiobolales</taxon>
        <taxon>Basidiobolaceae</taxon>
        <taxon>Basidiobolus</taxon>
    </lineage>
</organism>
<dbReference type="Proteomes" id="UP001479436">
    <property type="component" value="Unassembled WGS sequence"/>
</dbReference>
<proteinExistence type="predicted"/>
<name>A0ABR2WQ37_9FUNG</name>
<protein>
    <submittedName>
        <fullName evidence="1">Uncharacterized protein</fullName>
    </submittedName>
</protein>
<dbReference type="EMBL" id="JASJQH010000596">
    <property type="protein sequence ID" value="KAK9763615.1"/>
    <property type="molecule type" value="Genomic_DNA"/>
</dbReference>